<evidence type="ECO:0000313" key="3">
    <source>
        <dbReference type="Proteomes" id="UP001295684"/>
    </source>
</evidence>
<dbReference type="EMBL" id="CAMPGE010012154">
    <property type="protein sequence ID" value="CAI2370935.1"/>
    <property type="molecule type" value="Genomic_DNA"/>
</dbReference>
<organism evidence="1 3">
    <name type="scientific">Euplotes crassus</name>
    <dbReference type="NCBI Taxonomy" id="5936"/>
    <lineage>
        <taxon>Eukaryota</taxon>
        <taxon>Sar</taxon>
        <taxon>Alveolata</taxon>
        <taxon>Ciliophora</taxon>
        <taxon>Intramacronucleata</taxon>
        <taxon>Spirotrichea</taxon>
        <taxon>Hypotrichia</taxon>
        <taxon>Euplotida</taxon>
        <taxon>Euplotidae</taxon>
        <taxon>Moneuplotes</taxon>
    </lineage>
</organism>
<sequence>MKSTLQEIHQKYEESKKEGILSRFRHHCKSMRGYARIGMSQLKSHQNEFSWRVLRHKSLQNWKSNSYYLNFKRKFENQDFMKLKMFSLILVLAIFCKFRKIKSCSSLKRKYSLSAAYLSQMALRLDRRCCSSAHLKMRFFVF</sequence>
<dbReference type="EMBL" id="CAMPGE010012166">
    <property type="protein sequence ID" value="CAI2370946.1"/>
    <property type="molecule type" value="Genomic_DNA"/>
</dbReference>
<reference evidence="1" key="1">
    <citation type="submission" date="2023-07" db="EMBL/GenBank/DDBJ databases">
        <authorList>
            <consortium name="AG Swart"/>
            <person name="Singh M."/>
            <person name="Singh A."/>
            <person name="Seah K."/>
            <person name="Emmerich C."/>
        </authorList>
    </citation>
    <scope>NUCLEOTIDE SEQUENCE</scope>
    <source>
        <strain evidence="1">DP1</strain>
    </source>
</reference>
<dbReference type="AlphaFoldDB" id="A0AAD1UT35"/>
<evidence type="ECO:0000313" key="1">
    <source>
        <dbReference type="EMBL" id="CAI2370935.1"/>
    </source>
</evidence>
<proteinExistence type="predicted"/>
<keyword evidence="3" id="KW-1185">Reference proteome</keyword>
<name>A0AAD1UT35_EUPCR</name>
<accession>A0AAD1UT35</accession>
<protein>
    <submittedName>
        <fullName evidence="1">Uncharacterized protein</fullName>
    </submittedName>
</protein>
<dbReference type="Proteomes" id="UP001295684">
    <property type="component" value="Unassembled WGS sequence"/>
</dbReference>
<comment type="caution">
    <text evidence="1">The sequence shown here is derived from an EMBL/GenBank/DDBJ whole genome shotgun (WGS) entry which is preliminary data.</text>
</comment>
<evidence type="ECO:0000313" key="2">
    <source>
        <dbReference type="EMBL" id="CAI2370946.1"/>
    </source>
</evidence>
<gene>
    <name evidence="1" type="ORF">ECRASSUSDP1_LOCUS12255</name>
    <name evidence="2" type="ORF">ECRASSUSDP1_LOCUS12266</name>
</gene>